<name>A0ACB5UC58_AMBMO</name>
<reference evidence="1" key="1">
    <citation type="submission" date="2023-04" db="EMBL/GenBank/DDBJ databases">
        <title>Ambrosiozyma monospora NBRC 10751.</title>
        <authorList>
            <person name="Ichikawa N."/>
            <person name="Sato H."/>
            <person name="Tonouchi N."/>
        </authorList>
    </citation>
    <scope>NUCLEOTIDE SEQUENCE</scope>
    <source>
        <strain evidence="1">NBRC 10751</strain>
    </source>
</reference>
<gene>
    <name evidence="1" type="ORF">Amon02_001287400</name>
</gene>
<dbReference type="Proteomes" id="UP001165064">
    <property type="component" value="Unassembled WGS sequence"/>
</dbReference>
<evidence type="ECO:0000313" key="2">
    <source>
        <dbReference type="Proteomes" id="UP001165064"/>
    </source>
</evidence>
<sequence>MWLYRMDTGLTSVMTDMVKVFDKDFFVKWKSNLKACVPTEVLTSIDSFFDHENLLADQSRDGSIHNRSSSNDNDDNNNGVLPKIEAGSEHDLSELREQLRREKQHEDQLNKDIDRIGSLDSQNYNPVENREYEENRVSKKPWRNPAMALTATLDGTSTPNRSPTQPITSSSYTNQILQQAALRDSGATTTSSKRPISPAIASQYMNVSNEVDSSSDEESTDSLSDLLETGSRRNKRHKSNNNQVFHQT</sequence>
<evidence type="ECO:0000313" key="1">
    <source>
        <dbReference type="EMBL" id="GMF07372.1"/>
    </source>
</evidence>
<keyword evidence="2" id="KW-1185">Reference proteome</keyword>
<comment type="caution">
    <text evidence="1">The sequence shown here is derived from an EMBL/GenBank/DDBJ whole genome shotgun (WGS) entry which is preliminary data.</text>
</comment>
<proteinExistence type="predicted"/>
<protein>
    <submittedName>
        <fullName evidence="1">Unnamed protein product</fullName>
    </submittedName>
</protein>
<organism evidence="1 2">
    <name type="scientific">Ambrosiozyma monospora</name>
    <name type="common">Yeast</name>
    <name type="synonym">Endomycopsis monosporus</name>
    <dbReference type="NCBI Taxonomy" id="43982"/>
    <lineage>
        <taxon>Eukaryota</taxon>
        <taxon>Fungi</taxon>
        <taxon>Dikarya</taxon>
        <taxon>Ascomycota</taxon>
        <taxon>Saccharomycotina</taxon>
        <taxon>Pichiomycetes</taxon>
        <taxon>Pichiales</taxon>
        <taxon>Pichiaceae</taxon>
        <taxon>Ambrosiozyma</taxon>
    </lineage>
</organism>
<dbReference type="EMBL" id="BSXS01016163">
    <property type="protein sequence ID" value="GMF07372.1"/>
    <property type="molecule type" value="Genomic_DNA"/>
</dbReference>
<accession>A0ACB5UC58</accession>